<dbReference type="InterPro" id="IPR004360">
    <property type="entry name" value="Glyas_Fos-R_dOase_dom"/>
</dbReference>
<feature type="domain" description="VOC" evidence="1">
    <location>
        <begin position="11"/>
        <end position="135"/>
    </location>
</feature>
<name>A0A6G9XUH4_NOCBR</name>
<gene>
    <name evidence="2" type="ORF">F5X71_21420</name>
</gene>
<accession>A0A6G9XUH4</accession>
<organism evidence="2 3">
    <name type="scientific">Nocardia brasiliensis</name>
    <dbReference type="NCBI Taxonomy" id="37326"/>
    <lineage>
        <taxon>Bacteria</taxon>
        <taxon>Bacillati</taxon>
        <taxon>Actinomycetota</taxon>
        <taxon>Actinomycetes</taxon>
        <taxon>Mycobacteriales</taxon>
        <taxon>Nocardiaceae</taxon>
        <taxon>Nocardia</taxon>
    </lineage>
</organism>
<dbReference type="InterPro" id="IPR029068">
    <property type="entry name" value="Glyas_Bleomycin-R_OHBP_Dase"/>
</dbReference>
<dbReference type="SUPFAM" id="SSF54593">
    <property type="entry name" value="Glyoxalase/Bleomycin resistance protein/Dihydroxybiphenyl dioxygenase"/>
    <property type="match status" value="1"/>
</dbReference>
<dbReference type="Proteomes" id="UP000501705">
    <property type="component" value="Chromosome"/>
</dbReference>
<dbReference type="Pfam" id="PF00903">
    <property type="entry name" value="Glyoxalase"/>
    <property type="match status" value="1"/>
</dbReference>
<evidence type="ECO:0000313" key="2">
    <source>
        <dbReference type="EMBL" id="QIS04549.1"/>
    </source>
</evidence>
<sequence>MAAGIRGVDMHFGGLALLVDDVDATVAFYEAAFGLGQVFADGDGSFVVLGRGGWSQGPSTPYLSVEHRRKIDDYSEPRPADGFRVLLEADDVDEAYRRAVDAGARSALAPTTRPWGQRVAAVIDLNDAIVEINGPVVPD</sequence>
<dbReference type="InterPro" id="IPR037523">
    <property type="entry name" value="VOC_core"/>
</dbReference>
<evidence type="ECO:0000313" key="3">
    <source>
        <dbReference type="Proteomes" id="UP000501705"/>
    </source>
</evidence>
<evidence type="ECO:0000259" key="1">
    <source>
        <dbReference type="PROSITE" id="PS51819"/>
    </source>
</evidence>
<dbReference type="EMBL" id="CP046171">
    <property type="protein sequence ID" value="QIS04549.1"/>
    <property type="molecule type" value="Genomic_DNA"/>
</dbReference>
<protein>
    <submittedName>
        <fullName evidence="2">VOC family protein</fullName>
    </submittedName>
</protein>
<dbReference type="PROSITE" id="PS51819">
    <property type="entry name" value="VOC"/>
    <property type="match status" value="1"/>
</dbReference>
<dbReference type="Gene3D" id="3.10.180.10">
    <property type="entry name" value="2,3-Dihydroxybiphenyl 1,2-Dioxygenase, domain 1"/>
    <property type="match status" value="1"/>
</dbReference>
<dbReference type="AlphaFoldDB" id="A0A6G9XUH4"/>
<reference evidence="2 3" key="1">
    <citation type="journal article" date="2019" name="ACS Chem. Biol.">
        <title>Identification and Mobilization of a Cryptic Antibiotic Biosynthesis Gene Locus from a Human-Pathogenic Nocardia Isolate.</title>
        <authorList>
            <person name="Herisse M."/>
            <person name="Ishida K."/>
            <person name="Porter J.L."/>
            <person name="Howden B."/>
            <person name="Hertweck C."/>
            <person name="Stinear T.P."/>
            <person name="Pidot S.J."/>
        </authorList>
    </citation>
    <scope>NUCLEOTIDE SEQUENCE [LARGE SCALE GENOMIC DNA]</scope>
    <source>
        <strain evidence="2 3">AUSMDU00024985</strain>
    </source>
</reference>
<proteinExistence type="predicted"/>